<organism evidence="2 3">
    <name type="scientific">Streptomyces aurantiogriseus</name>
    <dbReference type="NCBI Taxonomy" id="66870"/>
    <lineage>
        <taxon>Bacteria</taxon>
        <taxon>Bacillati</taxon>
        <taxon>Actinomycetota</taxon>
        <taxon>Actinomycetes</taxon>
        <taxon>Kitasatosporales</taxon>
        <taxon>Streptomycetaceae</taxon>
        <taxon>Streptomyces</taxon>
    </lineage>
</organism>
<feature type="region of interest" description="Disordered" evidence="1">
    <location>
        <begin position="31"/>
        <end position="65"/>
    </location>
</feature>
<reference evidence="2" key="2">
    <citation type="submission" date="2020-09" db="EMBL/GenBank/DDBJ databases">
        <authorList>
            <person name="Sun Q."/>
            <person name="Ohkuma M."/>
        </authorList>
    </citation>
    <scope>NUCLEOTIDE SEQUENCE</scope>
    <source>
        <strain evidence="2">JCM 4346</strain>
    </source>
</reference>
<reference evidence="2" key="1">
    <citation type="journal article" date="2014" name="Int. J. Syst. Evol. Microbiol.">
        <title>Complete genome sequence of Corynebacterium casei LMG S-19264T (=DSM 44701T), isolated from a smear-ripened cheese.</title>
        <authorList>
            <consortium name="US DOE Joint Genome Institute (JGI-PGF)"/>
            <person name="Walter F."/>
            <person name="Albersmeier A."/>
            <person name="Kalinowski J."/>
            <person name="Ruckert C."/>
        </authorList>
    </citation>
    <scope>NUCLEOTIDE SEQUENCE</scope>
    <source>
        <strain evidence="2">JCM 4346</strain>
    </source>
</reference>
<dbReference type="EMBL" id="BMSX01000025">
    <property type="protein sequence ID" value="GGR49713.1"/>
    <property type="molecule type" value="Genomic_DNA"/>
</dbReference>
<name>A0A918FL80_9ACTN</name>
<feature type="region of interest" description="Disordered" evidence="1">
    <location>
        <begin position="85"/>
        <end position="119"/>
    </location>
</feature>
<keyword evidence="3" id="KW-1185">Reference proteome</keyword>
<sequence length="119" mass="12590">MTGRESEGGTAIAVTVAAVRYVVRYVVLHGKAGTNNPSQPPVVAHPSRRAGVRRRVSPHFPFSTTTDRSGNGFASFVILGCRKSTSGMTGYGSVDVHKRSNVRRTHERGPAGSDPGQAS</sequence>
<comment type="caution">
    <text evidence="2">The sequence shown here is derived from an EMBL/GenBank/DDBJ whole genome shotgun (WGS) entry which is preliminary data.</text>
</comment>
<feature type="compositionally biased region" description="Basic residues" evidence="1">
    <location>
        <begin position="46"/>
        <end position="57"/>
    </location>
</feature>
<proteinExistence type="predicted"/>
<evidence type="ECO:0000256" key="1">
    <source>
        <dbReference type="SAM" id="MobiDB-lite"/>
    </source>
</evidence>
<evidence type="ECO:0000313" key="3">
    <source>
        <dbReference type="Proteomes" id="UP000658320"/>
    </source>
</evidence>
<accession>A0A918FL80</accession>
<protein>
    <submittedName>
        <fullName evidence="2">Uncharacterized protein</fullName>
    </submittedName>
</protein>
<dbReference type="AlphaFoldDB" id="A0A918FL80"/>
<evidence type="ECO:0000313" key="2">
    <source>
        <dbReference type="EMBL" id="GGR49713.1"/>
    </source>
</evidence>
<gene>
    <name evidence="2" type="ORF">GCM10010251_78330</name>
</gene>
<dbReference type="Proteomes" id="UP000658320">
    <property type="component" value="Unassembled WGS sequence"/>
</dbReference>